<feature type="compositionally biased region" description="Low complexity" evidence="1">
    <location>
        <begin position="218"/>
        <end position="229"/>
    </location>
</feature>
<keyword evidence="3" id="KW-1185">Reference proteome</keyword>
<feature type="region of interest" description="Disordered" evidence="1">
    <location>
        <begin position="161"/>
        <end position="235"/>
    </location>
</feature>
<evidence type="ECO:0000256" key="1">
    <source>
        <dbReference type="SAM" id="MobiDB-lite"/>
    </source>
</evidence>
<accession>A0A0G4FPV8</accession>
<protein>
    <submittedName>
        <fullName evidence="2">Uncharacterized protein</fullName>
    </submittedName>
</protein>
<feature type="region of interest" description="Disordered" evidence="1">
    <location>
        <begin position="93"/>
        <end position="124"/>
    </location>
</feature>
<evidence type="ECO:0000313" key="3">
    <source>
        <dbReference type="Proteomes" id="UP000041254"/>
    </source>
</evidence>
<name>A0A0G4FPV8_VITBC</name>
<dbReference type="InParanoid" id="A0A0G4FPV8"/>
<reference evidence="2 3" key="1">
    <citation type="submission" date="2014-11" db="EMBL/GenBank/DDBJ databases">
        <authorList>
            <person name="Zhu J."/>
            <person name="Qi W."/>
            <person name="Song R."/>
        </authorList>
    </citation>
    <scope>NUCLEOTIDE SEQUENCE [LARGE SCALE GENOMIC DNA]</scope>
</reference>
<feature type="compositionally biased region" description="Basic and acidic residues" evidence="1">
    <location>
        <begin position="93"/>
        <end position="109"/>
    </location>
</feature>
<gene>
    <name evidence="2" type="ORF">Vbra_787</name>
</gene>
<dbReference type="Proteomes" id="UP000041254">
    <property type="component" value="Unassembled WGS sequence"/>
</dbReference>
<evidence type="ECO:0000313" key="2">
    <source>
        <dbReference type="EMBL" id="CEM16505.1"/>
    </source>
</evidence>
<dbReference type="VEuPathDB" id="CryptoDB:Vbra_787"/>
<sequence>MEDETPRYRSYRRQFDGLMMRRTLEQEAAVKATSALTADHVGDGGDAAVGVRRRETLTQDRGRADIAEVARLHFRGTAMKEALSDGAFLSTKRERGTEKTVETVGDKGKGPAVPQSVSAVPVPGGEYSGAKERMETQNAEMSNVHEVSAEGPPHTRAKAVAAESAGKGAREGKKKSSRATPIASRIANVNVTSKHPSHANRPNNDLPPKRHAVATKASPRPSLSRPLPSSHHDHAFDGHRMATLLQPAYGGVRGAMQQRGIMPRDHIRDNVMKYIRCHDEAVRASRGSITASGGKVESQWKMPRFSKARSAVDTGLRGRQYATDRRR</sequence>
<proteinExistence type="predicted"/>
<feature type="compositionally biased region" description="Low complexity" evidence="1">
    <location>
        <begin position="111"/>
        <end position="123"/>
    </location>
</feature>
<dbReference type="EMBL" id="CDMY01000477">
    <property type="protein sequence ID" value="CEM16505.1"/>
    <property type="molecule type" value="Genomic_DNA"/>
</dbReference>
<dbReference type="AlphaFoldDB" id="A0A0G4FPV8"/>
<organism evidence="2 3">
    <name type="scientific">Vitrella brassicaformis (strain CCMP3155)</name>
    <dbReference type="NCBI Taxonomy" id="1169540"/>
    <lineage>
        <taxon>Eukaryota</taxon>
        <taxon>Sar</taxon>
        <taxon>Alveolata</taxon>
        <taxon>Colpodellida</taxon>
        <taxon>Vitrellaceae</taxon>
        <taxon>Vitrella</taxon>
    </lineage>
</organism>